<dbReference type="GO" id="GO:0008270">
    <property type="term" value="F:zinc ion binding"/>
    <property type="evidence" value="ECO:0007669"/>
    <property type="project" value="UniProtKB-KW"/>
</dbReference>
<organism evidence="11 12">
    <name type="scientific">Erpetoichthys calabaricus</name>
    <name type="common">Rope fish</name>
    <name type="synonym">Calamoichthys calabaricus</name>
    <dbReference type="NCBI Taxonomy" id="27687"/>
    <lineage>
        <taxon>Eukaryota</taxon>
        <taxon>Metazoa</taxon>
        <taxon>Chordata</taxon>
        <taxon>Craniata</taxon>
        <taxon>Vertebrata</taxon>
        <taxon>Euteleostomi</taxon>
        <taxon>Actinopterygii</taxon>
        <taxon>Polypteriformes</taxon>
        <taxon>Polypteridae</taxon>
        <taxon>Erpetoichthys</taxon>
    </lineage>
</organism>
<evidence type="ECO:0000256" key="2">
    <source>
        <dbReference type="ARBA" id="ARBA00022723"/>
    </source>
</evidence>
<dbReference type="SUPFAM" id="SSF49899">
    <property type="entry name" value="Concanavalin A-like lectins/glucanases"/>
    <property type="match status" value="1"/>
</dbReference>
<feature type="domain" description="B box-type" evidence="9">
    <location>
        <begin position="100"/>
        <end position="143"/>
    </location>
</feature>
<evidence type="ECO:0000313" key="12">
    <source>
        <dbReference type="Proteomes" id="UP000694620"/>
    </source>
</evidence>
<feature type="domain" description="B30.2/SPRY" evidence="10">
    <location>
        <begin position="239"/>
        <end position="433"/>
    </location>
</feature>
<accession>A0A8C4T4N5</accession>
<feature type="domain" description="RING-type" evidence="8">
    <location>
        <begin position="20"/>
        <end position="59"/>
    </location>
</feature>
<dbReference type="GO" id="GO:0005737">
    <property type="term" value="C:cytoplasm"/>
    <property type="evidence" value="ECO:0007669"/>
    <property type="project" value="UniProtKB-ARBA"/>
</dbReference>
<evidence type="ECO:0000259" key="10">
    <source>
        <dbReference type="PROSITE" id="PS50188"/>
    </source>
</evidence>
<dbReference type="PROSITE" id="PS50119">
    <property type="entry name" value="ZF_BBOX"/>
    <property type="match status" value="1"/>
</dbReference>
<name>A0A8C4T4N5_ERPCA</name>
<dbReference type="SMART" id="SM00589">
    <property type="entry name" value="PRY"/>
    <property type="match status" value="1"/>
</dbReference>
<dbReference type="InterPro" id="IPR003879">
    <property type="entry name" value="Butyrophylin_SPRY"/>
</dbReference>
<dbReference type="Pfam" id="PF15227">
    <property type="entry name" value="zf-C3HC4_4"/>
    <property type="match status" value="1"/>
</dbReference>
<keyword evidence="2" id="KW-0479">Metal-binding</keyword>
<reference evidence="11" key="1">
    <citation type="submission" date="2025-08" db="UniProtKB">
        <authorList>
            <consortium name="Ensembl"/>
        </authorList>
    </citation>
    <scope>IDENTIFICATION</scope>
</reference>
<keyword evidence="7" id="KW-0175">Coiled coil</keyword>
<dbReference type="Pfam" id="PF00622">
    <property type="entry name" value="SPRY"/>
    <property type="match status" value="1"/>
</dbReference>
<dbReference type="InterPro" id="IPR001870">
    <property type="entry name" value="B30.2/SPRY"/>
</dbReference>
<dbReference type="CDD" id="cd19769">
    <property type="entry name" value="Bbox2_TRIM16-like"/>
    <property type="match status" value="1"/>
</dbReference>
<dbReference type="PROSITE" id="PS50188">
    <property type="entry name" value="B302_SPRY"/>
    <property type="match status" value="1"/>
</dbReference>
<dbReference type="Pfam" id="PF25600">
    <property type="entry name" value="TRIM_CC"/>
    <property type="match status" value="1"/>
</dbReference>
<evidence type="ECO:0000313" key="11">
    <source>
        <dbReference type="Ensembl" id="ENSECRP00000024081.1"/>
    </source>
</evidence>
<protein>
    <recommendedName>
        <fullName evidence="13">Tripartite motif-containing protein 16-like</fullName>
    </recommendedName>
</protein>
<dbReference type="Gene3D" id="3.30.40.10">
    <property type="entry name" value="Zinc/RING finger domain, C3HC4 (zinc finger)"/>
    <property type="match status" value="1"/>
</dbReference>
<reference evidence="11" key="2">
    <citation type="submission" date="2025-09" db="UniProtKB">
        <authorList>
            <consortium name="Ensembl"/>
        </authorList>
    </citation>
    <scope>IDENTIFICATION</scope>
</reference>
<keyword evidence="1" id="KW-0399">Innate immunity</keyword>
<dbReference type="AlphaFoldDB" id="A0A8C4T4N5"/>
<dbReference type="InterPro" id="IPR058030">
    <property type="entry name" value="TRIM8/14/16/25/29/45/65_CC"/>
</dbReference>
<dbReference type="PANTHER" id="PTHR25465">
    <property type="entry name" value="B-BOX DOMAIN CONTAINING"/>
    <property type="match status" value="1"/>
</dbReference>
<evidence type="ECO:0000259" key="8">
    <source>
        <dbReference type="PROSITE" id="PS50089"/>
    </source>
</evidence>
<dbReference type="PRINTS" id="PR01407">
    <property type="entry name" value="BUTYPHLNCDUF"/>
</dbReference>
<dbReference type="InterPro" id="IPR051051">
    <property type="entry name" value="E3_ubiq-ligase_TRIM/RNF"/>
</dbReference>
<dbReference type="Gene3D" id="2.60.120.920">
    <property type="match status" value="1"/>
</dbReference>
<keyword evidence="3 6" id="KW-0863">Zinc-finger</keyword>
<keyword evidence="12" id="KW-1185">Reference proteome</keyword>
<dbReference type="InterPro" id="IPR003877">
    <property type="entry name" value="SPRY_dom"/>
</dbReference>
<dbReference type="InterPro" id="IPR013320">
    <property type="entry name" value="ConA-like_dom_sf"/>
</dbReference>
<proteinExistence type="predicted"/>
<keyword evidence="4" id="KW-0862">Zinc</keyword>
<dbReference type="SMART" id="SM00184">
    <property type="entry name" value="RING"/>
    <property type="match status" value="1"/>
</dbReference>
<evidence type="ECO:0000256" key="4">
    <source>
        <dbReference type="ARBA" id="ARBA00022833"/>
    </source>
</evidence>
<dbReference type="CDD" id="cd16040">
    <property type="entry name" value="SPRY_PRY_SNTX"/>
    <property type="match status" value="1"/>
</dbReference>
<dbReference type="InterPro" id="IPR006574">
    <property type="entry name" value="PRY"/>
</dbReference>
<dbReference type="SMART" id="SM00449">
    <property type="entry name" value="SPRY"/>
    <property type="match status" value="1"/>
</dbReference>
<evidence type="ECO:0008006" key="13">
    <source>
        <dbReference type="Google" id="ProtNLM"/>
    </source>
</evidence>
<dbReference type="Gene3D" id="3.30.160.60">
    <property type="entry name" value="Classic Zinc Finger"/>
    <property type="match status" value="1"/>
</dbReference>
<dbReference type="Proteomes" id="UP000694620">
    <property type="component" value="Unassembled WGS sequence"/>
</dbReference>
<evidence type="ECO:0000256" key="6">
    <source>
        <dbReference type="PROSITE-ProRule" id="PRU00024"/>
    </source>
</evidence>
<dbReference type="SUPFAM" id="SSF57850">
    <property type="entry name" value="RING/U-box"/>
    <property type="match status" value="1"/>
</dbReference>
<dbReference type="Pfam" id="PF13765">
    <property type="entry name" value="PRY"/>
    <property type="match status" value="1"/>
</dbReference>
<dbReference type="InterPro" id="IPR013083">
    <property type="entry name" value="Znf_RING/FYVE/PHD"/>
</dbReference>
<evidence type="ECO:0000259" key="9">
    <source>
        <dbReference type="PROSITE" id="PS50119"/>
    </source>
</evidence>
<dbReference type="GeneTree" id="ENSGT01150000286950"/>
<sequence length="434" mass="49549">VSASGPKPAQLFTYHDENSCSVCLDSLTDPVSLHCGHSFCLKCFTNLWDQSQECSCPECGESFTMRPELHINTVLNEDIKKLKMVRLNPHPSQNYAVRNLKEKFCVKHHKTLEIFCKTDETCICMMCGMTEHDNYEKCLMKNLNQRVRGFLKVISLKKEVEGYEKSFTDLICCIEETCRKLIDGTIEQKKREMEKGEGVMEQLKEEIEQLRRKDVELKKLLETRDHIQLLQVSSAPSPVTHSQMSSLVFFSLLSDFCPLTLNINTAHRDLHLTEGNRKVTREGTKANYPDHLNRFDCWPQVLCREALTGTRCYWEVECTGDNLAIGVAYQGLSRKGDGMECSLGNNDKSWSLYCSYSQYSVYHNNKCTILSTPYSPRIGVYLDWPAGSLSFYSVSHTMTLLHRLNTFFTKPLYPGFGVGPDCSVTICHLTPDDN</sequence>
<evidence type="ECO:0000256" key="3">
    <source>
        <dbReference type="ARBA" id="ARBA00022771"/>
    </source>
</evidence>
<evidence type="ECO:0000256" key="5">
    <source>
        <dbReference type="ARBA" id="ARBA00022859"/>
    </source>
</evidence>
<dbReference type="Ensembl" id="ENSECRT00000024610.1">
    <property type="protein sequence ID" value="ENSECRP00000024081.1"/>
    <property type="gene ID" value="ENSECRG00000016274.1"/>
</dbReference>
<keyword evidence="5" id="KW-0391">Immunity</keyword>
<dbReference type="InterPro" id="IPR001841">
    <property type="entry name" value="Znf_RING"/>
</dbReference>
<dbReference type="PROSITE" id="PS50089">
    <property type="entry name" value="ZF_RING_2"/>
    <property type="match status" value="1"/>
</dbReference>
<evidence type="ECO:0000256" key="7">
    <source>
        <dbReference type="SAM" id="Coils"/>
    </source>
</evidence>
<dbReference type="PANTHER" id="PTHR25465:SF5">
    <property type="entry name" value="E3 UBIQUITIN_ISG15 LIGASE TRIM25-RELATED"/>
    <property type="match status" value="1"/>
</dbReference>
<feature type="coiled-coil region" evidence="7">
    <location>
        <begin position="186"/>
        <end position="223"/>
    </location>
</feature>
<dbReference type="SUPFAM" id="SSF57845">
    <property type="entry name" value="B-box zinc-binding domain"/>
    <property type="match status" value="1"/>
</dbReference>
<dbReference type="GO" id="GO:0045087">
    <property type="term" value="P:innate immune response"/>
    <property type="evidence" value="ECO:0007669"/>
    <property type="project" value="UniProtKB-KW"/>
</dbReference>
<dbReference type="InterPro" id="IPR000315">
    <property type="entry name" value="Znf_B-box"/>
</dbReference>
<dbReference type="InterPro" id="IPR043136">
    <property type="entry name" value="B30.2/SPRY_sf"/>
</dbReference>
<evidence type="ECO:0000256" key="1">
    <source>
        <dbReference type="ARBA" id="ARBA00022588"/>
    </source>
</evidence>